<keyword evidence="1 4" id="KW-0808">Transferase</keyword>
<accession>A0A2T0I6J0</accession>
<name>A0A2T0I6J0_PSEFL</name>
<dbReference type="PANTHER" id="PTHR43877:SF2">
    <property type="entry name" value="AMINOALKYLPHOSPHONATE N-ACETYLTRANSFERASE-RELATED"/>
    <property type="match status" value="1"/>
</dbReference>
<dbReference type="InterPro" id="IPR050832">
    <property type="entry name" value="Bact_Acetyltransf"/>
</dbReference>
<comment type="caution">
    <text evidence="4">The sequence shown here is derived from an EMBL/GenBank/DDBJ whole genome shotgun (WGS) entry which is preliminary data.</text>
</comment>
<evidence type="ECO:0000256" key="1">
    <source>
        <dbReference type="ARBA" id="ARBA00022679"/>
    </source>
</evidence>
<dbReference type="GO" id="GO:0016747">
    <property type="term" value="F:acyltransferase activity, transferring groups other than amino-acyl groups"/>
    <property type="evidence" value="ECO:0007669"/>
    <property type="project" value="InterPro"/>
</dbReference>
<dbReference type="Pfam" id="PF00583">
    <property type="entry name" value="Acetyltransf_1"/>
    <property type="match status" value="1"/>
</dbReference>
<protein>
    <submittedName>
        <fullName evidence="4">N-acetyltransferase</fullName>
    </submittedName>
</protein>
<dbReference type="InterPro" id="IPR016181">
    <property type="entry name" value="Acyl_CoA_acyltransferase"/>
</dbReference>
<evidence type="ECO:0000313" key="4">
    <source>
        <dbReference type="EMBL" id="PRW90961.1"/>
    </source>
</evidence>
<organism evidence="4 5">
    <name type="scientific">Pseudomonas fluorescens</name>
    <dbReference type="NCBI Taxonomy" id="294"/>
    <lineage>
        <taxon>Bacteria</taxon>
        <taxon>Pseudomonadati</taxon>
        <taxon>Pseudomonadota</taxon>
        <taxon>Gammaproteobacteria</taxon>
        <taxon>Pseudomonadales</taxon>
        <taxon>Pseudomonadaceae</taxon>
        <taxon>Pseudomonas</taxon>
    </lineage>
</organism>
<dbReference type="EMBL" id="PVUH01000011">
    <property type="protein sequence ID" value="PRW90961.1"/>
    <property type="molecule type" value="Genomic_DNA"/>
</dbReference>
<evidence type="ECO:0000313" key="5">
    <source>
        <dbReference type="Proteomes" id="UP000239731"/>
    </source>
</evidence>
<dbReference type="PANTHER" id="PTHR43877">
    <property type="entry name" value="AMINOALKYLPHOSPHONATE N-ACETYLTRANSFERASE-RELATED-RELATED"/>
    <property type="match status" value="1"/>
</dbReference>
<evidence type="ECO:0000259" key="3">
    <source>
        <dbReference type="PROSITE" id="PS51186"/>
    </source>
</evidence>
<dbReference type="Proteomes" id="UP000239731">
    <property type="component" value="Unassembled WGS sequence"/>
</dbReference>
<dbReference type="SUPFAM" id="SSF55729">
    <property type="entry name" value="Acyl-CoA N-acyltransferases (Nat)"/>
    <property type="match status" value="1"/>
</dbReference>
<proteinExistence type="predicted"/>
<keyword evidence="2" id="KW-0012">Acyltransferase</keyword>
<dbReference type="AlphaFoldDB" id="A0A2T0I6J0"/>
<dbReference type="PROSITE" id="PS51186">
    <property type="entry name" value="GNAT"/>
    <property type="match status" value="1"/>
</dbReference>
<evidence type="ECO:0000256" key="2">
    <source>
        <dbReference type="ARBA" id="ARBA00023315"/>
    </source>
</evidence>
<dbReference type="Gene3D" id="3.40.630.30">
    <property type="match status" value="1"/>
</dbReference>
<reference evidence="4 5" key="1">
    <citation type="submission" date="2018-03" db="EMBL/GenBank/DDBJ databases">
        <title>Blue discolouration in mozzarella cheese caused by Pseudomonas fluorescens.</title>
        <authorList>
            <person name="Chiesa F."/>
            <person name="Dalmasso A."/>
            <person name="Lomonaco S."/>
        </authorList>
    </citation>
    <scope>NUCLEOTIDE SEQUENCE [LARGE SCALE GENOMIC DNA]</scope>
    <source>
        <strain evidence="4 5">11293</strain>
    </source>
</reference>
<dbReference type="RefSeq" id="WP_034127614.1">
    <property type="nucleotide sequence ID" value="NZ_JRXU01000015.1"/>
</dbReference>
<dbReference type="InterPro" id="IPR000182">
    <property type="entry name" value="GNAT_dom"/>
</dbReference>
<gene>
    <name evidence="4" type="ORF">C7A10_17850</name>
</gene>
<sequence>MITIREATIEDLQTLRDIGIKTYKEHFSDIWTAAGLQNFLSEDFSASELQKSIGSPINHYWLIAFDDKGQAVGFSKVNWSKPIPMADHVGAELQKIYFLKSQAGKGYGKQLLQLIQDTAQNRNEGFLWLDVLKTNSNAQRFYGNFGFRALGEIPFSTDVAEIGMVVMCRDLFPRA</sequence>
<dbReference type="CDD" id="cd04301">
    <property type="entry name" value="NAT_SF"/>
    <property type="match status" value="1"/>
</dbReference>
<feature type="domain" description="N-acetyltransferase" evidence="3">
    <location>
        <begin position="2"/>
        <end position="169"/>
    </location>
</feature>